<keyword evidence="1" id="KW-0106">Calcium</keyword>
<evidence type="ECO:0000313" key="5">
    <source>
        <dbReference type="Proteomes" id="UP000076722"/>
    </source>
</evidence>
<accession>A0A164RKL6</accession>
<keyword evidence="2" id="KW-0732">Signal</keyword>
<reference evidence="4 5" key="1">
    <citation type="journal article" date="2016" name="Mol. Biol. Evol.">
        <title>Comparative Genomics of Early-Diverging Mushroom-Forming Fungi Provides Insights into the Origins of Lignocellulose Decay Capabilities.</title>
        <authorList>
            <person name="Nagy L.G."/>
            <person name="Riley R."/>
            <person name="Tritt A."/>
            <person name="Adam C."/>
            <person name="Daum C."/>
            <person name="Floudas D."/>
            <person name="Sun H."/>
            <person name="Yadav J.S."/>
            <person name="Pangilinan J."/>
            <person name="Larsson K.H."/>
            <person name="Matsuura K."/>
            <person name="Barry K."/>
            <person name="Labutti K."/>
            <person name="Kuo R."/>
            <person name="Ohm R.A."/>
            <person name="Bhattacharya S.S."/>
            <person name="Shirouzu T."/>
            <person name="Yoshinaga Y."/>
            <person name="Martin F.M."/>
            <person name="Grigoriev I.V."/>
            <person name="Hibbett D.S."/>
        </authorList>
    </citation>
    <scope>NUCLEOTIDE SEQUENCE [LARGE SCALE GENOMIC DNA]</scope>
    <source>
        <strain evidence="4 5">HHB9708</strain>
    </source>
</reference>
<dbReference type="OrthoDB" id="3737830at2759"/>
<evidence type="ECO:0000259" key="3">
    <source>
        <dbReference type="PROSITE" id="PS50222"/>
    </source>
</evidence>
<dbReference type="AlphaFoldDB" id="A0A164RKL6"/>
<dbReference type="GO" id="GO:0005509">
    <property type="term" value="F:calcium ion binding"/>
    <property type="evidence" value="ECO:0007669"/>
    <property type="project" value="InterPro"/>
</dbReference>
<dbReference type="PROSITE" id="PS00018">
    <property type="entry name" value="EF_HAND_1"/>
    <property type="match status" value="1"/>
</dbReference>
<dbReference type="PROSITE" id="PS50222">
    <property type="entry name" value="EF_HAND_2"/>
    <property type="match status" value="1"/>
</dbReference>
<dbReference type="Proteomes" id="UP000076722">
    <property type="component" value="Unassembled WGS sequence"/>
</dbReference>
<feature type="domain" description="EF-hand" evidence="3">
    <location>
        <begin position="129"/>
        <end position="158"/>
    </location>
</feature>
<dbReference type="Pfam" id="PF13499">
    <property type="entry name" value="EF-hand_7"/>
    <property type="match status" value="1"/>
</dbReference>
<protein>
    <recommendedName>
        <fullName evidence="3">EF-hand domain-containing protein</fullName>
    </recommendedName>
</protein>
<feature type="chain" id="PRO_5007852921" description="EF-hand domain-containing protein" evidence="2">
    <location>
        <begin position="30"/>
        <end position="158"/>
    </location>
</feature>
<dbReference type="EMBL" id="KV419420">
    <property type="protein sequence ID" value="KZS90643.1"/>
    <property type="molecule type" value="Genomic_DNA"/>
</dbReference>
<proteinExistence type="predicted"/>
<keyword evidence="5" id="KW-1185">Reference proteome</keyword>
<evidence type="ECO:0000256" key="1">
    <source>
        <dbReference type="ARBA" id="ARBA00022837"/>
    </source>
</evidence>
<dbReference type="Gene3D" id="3.30.70.2800">
    <property type="match status" value="1"/>
</dbReference>
<evidence type="ECO:0000313" key="4">
    <source>
        <dbReference type="EMBL" id="KZS90643.1"/>
    </source>
</evidence>
<dbReference type="InterPro" id="IPR002048">
    <property type="entry name" value="EF_hand_dom"/>
</dbReference>
<organism evidence="4 5">
    <name type="scientific">Sistotremastrum niveocremeum HHB9708</name>
    <dbReference type="NCBI Taxonomy" id="1314777"/>
    <lineage>
        <taxon>Eukaryota</taxon>
        <taxon>Fungi</taxon>
        <taxon>Dikarya</taxon>
        <taxon>Basidiomycota</taxon>
        <taxon>Agaricomycotina</taxon>
        <taxon>Agaricomycetes</taxon>
        <taxon>Sistotremastrales</taxon>
        <taxon>Sistotremastraceae</taxon>
        <taxon>Sertulicium</taxon>
        <taxon>Sertulicium niveocremeum</taxon>
    </lineage>
</organism>
<name>A0A164RKL6_9AGAM</name>
<sequence length="158" mass="17246">MLTARSISLPSILLAASLAVTMLTSGAQAECCDNSQALCADCTQTTPCCGYGKCNIFCCNCDGGCRKGFDDGLHPHVLDVTGHLDDNTKCIGFFREQDSNRDGHLSLTEWVTHAYANTKSKANKFVRHASPDDIEKFWRKFDVDGKGYITLDEALTKA</sequence>
<dbReference type="InterPro" id="IPR018247">
    <property type="entry name" value="EF_Hand_1_Ca_BS"/>
</dbReference>
<dbReference type="InterPro" id="IPR011992">
    <property type="entry name" value="EF-hand-dom_pair"/>
</dbReference>
<evidence type="ECO:0000256" key="2">
    <source>
        <dbReference type="SAM" id="SignalP"/>
    </source>
</evidence>
<dbReference type="Gene3D" id="1.10.238.10">
    <property type="entry name" value="EF-hand"/>
    <property type="match status" value="1"/>
</dbReference>
<feature type="signal peptide" evidence="2">
    <location>
        <begin position="1"/>
        <end position="29"/>
    </location>
</feature>
<dbReference type="SUPFAM" id="SSF47473">
    <property type="entry name" value="EF-hand"/>
    <property type="match status" value="1"/>
</dbReference>
<gene>
    <name evidence="4" type="ORF">SISNIDRAFT_488219</name>
</gene>